<reference evidence="2 3" key="1">
    <citation type="submission" date="2017-09" db="EMBL/GenBank/DDBJ databases">
        <title>Depth-based differentiation of microbial function through sediment-hosted aquifers and enrichment of novel symbionts in the deep terrestrial subsurface.</title>
        <authorList>
            <person name="Probst A.J."/>
            <person name="Ladd B."/>
            <person name="Jarett J.K."/>
            <person name="Geller-Mcgrath D.E."/>
            <person name="Sieber C.M."/>
            <person name="Emerson J.B."/>
            <person name="Anantharaman K."/>
            <person name="Thomas B.C."/>
            <person name="Malmstrom R."/>
            <person name="Stieglmeier M."/>
            <person name="Klingl A."/>
            <person name="Woyke T."/>
            <person name="Ryan C.M."/>
            <person name="Banfield J.F."/>
        </authorList>
    </citation>
    <scope>NUCLEOTIDE SEQUENCE [LARGE SCALE GENOMIC DNA]</scope>
    <source>
        <strain evidence="2">CG18_big_fil_WC_8_21_14_2_50_37_10</strain>
    </source>
</reference>
<dbReference type="Proteomes" id="UP000230778">
    <property type="component" value="Unassembled WGS sequence"/>
</dbReference>
<evidence type="ECO:0000313" key="3">
    <source>
        <dbReference type="Proteomes" id="UP000230778"/>
    </source>
</evidence>
<keyword evidence="1" id="KW-0812">Transmembrane</keyword>
<evidence type="ECO:0000313" key="2">
    <source>
        <dbReference type="EMBL" id="PIQ07141.1"/>
    </source>
</evidence>
<organism evidence="2 3">
    <name type="scientific">Candidatus Nealsonbacteria bacterium CG18_big_fil_WC_8_21_14_2_50_37_10</name>
    <dbReference type="NCBI Taxonomy" id="1974717"/>
    <lineage>
        <taxon>Bacteria</taxon>
        <taxon>Candidatus Nealsoniibacteriota</taxon>
    </lineage>
</organism>
<dbReference type="InterPro" id="IPR007813">
    <property type="entry name" value="PilN"/>
</dbReference>
<dbReference type="Pfam" id="PF05137">
    <property type="entry name" value="PilN"/>
    <property type="match status" value="1"/>
</dbReference>
<keyword evidence="1" id="KW-1133">Transmembrane helix</keyword>
<proteinExistence type="predicted"/>
<name>A0A2H0FMA1_9BACT</name>
<sequence>MVEIIPRKAVELPLWLKILFYVLISLLIIVFLSYFILGHFQKKSLTEIQNLEAEISREKTPQKIALEEEILGYQKKIGDFGLILNHHLIPSKFFDFLEKNIHPKVWFSQISLSPEAGLAVVSGHAETFPALGQQIQILKRETILKNIDLSKISLGKKGEIEFTLDLSFDVNFFK</sequence>
<protein>
    <recommendedName>
        <fullName evidence="4">PilN domain-containing protein</fullName>
    </recommendedName>
</protein>
<evidence type="ECO:0000256" key="1">
    <source>
        <dbReference type="SAM" id="Phobius"/>
    </source>
</evidence>
<dbReference type="AlphaFoldDB" id="A0A2H0FMA1"/>
<comment type="caution">
    <text evidence="2">The sequence shown here is derived from an EMBL/GenBank/DDBJ whole genome shotgun (WGS) entry which is preliminary data.</text>
</comment>
<evidence type="ECO:0008006" key="4">
    <source>
        <dbReference type="Google" id="ProtNLM"/>
    </source>
</evidence>
<keyword evidence="1" id="KW-0472">Membrane</keyword>
<dbReference type="EMBL" id="PCUC01000064">
    <property type="protein sequence ID" value="PIQ07141.1"/>
    <property type="molecule type" value="Genomic_DNA"/>
</dbReference>
<accession>A0A2H0FMA1</accession>
<feature type="transmembrane region" description="Helical" evidence="1">
    <location>
        <begin position="18"/>
        <end position="37"/>
    </location>
</feature>
<gene>
    <name evidence="2" type="ORF">COW72_01260</name>
</gene>